<dbReference type="InParanoid" id="A0A1X7SW72"/>
<dbReference type="AlphaFoldDB" id="A0A1X7SW72"/>
<accession>A0A1X7SW72</accession>
<organism evidence="1">
    <name type="scientific">Amphimedon queenslandica</name>
    <name type="common">Sponge</name>
    <dbReference type="NCBI Taxonomy" id="400682"/>
    <lineage>
        <taxon>Eukaryota</taxon>
        <taxon>Metazoa</taxon>
        <taxon>Porifera</taxon>
        <taxon>Demospongiae</taxon>
        <taxon>Heteroscleromorpha</taxon>
        <taxon>Haplosclerida</taxon>
        <taxon>Niphatidae</taxon>
        <taxon>Amphimedon</taxon>
    </lineage>
</organism>
<evidence type="ECO:0000313" key="1">
    <source>
        <dbReference type="EnsemblMetazoa" id="Aqu2.1.06358_001"/>
    </source>
</evidence>
<protein>
    <submittedName>
        <fullName evidence="1">Uncharacterized protein</fullName>
    </submittedName>
</protein>
<name>A0A1X7SW72_AMPQE</name>
<dbReference type="EnsemblMetazoa" id="Aqu2.1.06358_001">
    <property type="protein sequence ID" value="Aqu2.1.06358_001"/>
    <property type="gene ID" value="Aqu2.1.06358"/>
</dbReference>
<reference evidence="1" key="1">
    <citation type="submission" date="2017-05" db="UniProtKB">
        <authorList>
            <consortium name="EnsemblMetazoa"/>
        </authorList>
    </citation>
    <scope>IDENTIFICATION</scope>
</reference>
<proteinExistence type="predicted"/>
<sequence>MAKAIREKDGKAILCSYLKELRSSEEYKDFTVELPPLRSLTATSTNLEELASNNQWLKNETPLGEN</sequence>
<dbReference type="OrthoDB" id="3261737at2759"/>